<dbReference type="InterPro" id="IPR000421">
    <property type="entry name" value="FA58C"/>
</dbReference>
<evidence type="ECO:0000313" key="3">
    <source>
        <dbReference type="EMBL" id="AFL98008.1"/>
    </source>
</evidence>
<dbReference type="EMBL" id="CP003283">
    <property type="protein sequence ID" value="AFL98008.1"/>
    <property type="molecule type" value="Genomic_DNA"/>
</dbReference>
<dbReference type="Pfam" id="PF08522">
    <property type="entry name" value="BT_3987-like_N"/>
    <property type="match status" value="1"/>
</dbReference>
<feature type="domain" description="BT-3987-like N-terminal" evidence="2">
    <location>
        <begin position="56"/>
        <end position="162"/>
    </location>
</feature>
<keyword evidence="4" id="KW-1185">Reference proteome</keyword>
<dbReference type="Gene3D" id="2.60.40.1740">
    <property type="entry name" value="hypothetical protein (bacova_03559)"/>
    <property type="match status" value="1"/>
</dbReference>
<dbReference type="eggNOG" id="ENOG503346J">
    <property type="taxonomic scope" value="Bacteria"/>
</dbReference>
<dbReference type="InterPro" id="IPR008979">
    <property type="entry name" value="Galactose-bd-like_sf"/>
</dbReference>
<dbReference type="InterPro" id="IPR013728">
    <property type="entry name" value="BT_3987-like_N"/>
</dbReference>
<dbReference type="KEGG" id="orh:Ornrh_1863"/>
<proteinExistence type="predicted"/>
<dbReference type="SUPFAM" id="SSF49785">
    <property type="entry name" value="Galactose-binding domain-like"/>
    <property type="match status" value="1"/>
</dbReference>
<organism evidence="3 4">
    <name type="scientific">Ornithobacterium rhinotracheale (strain ATCC 51463 / DSM 15997 / CCUG 23171 / CIP 104009 / LMG 9086)</name>
    <dbReference type="NCBI Taxonomy" id="867902"/>
    <lineage>
        <taxon>Bacteria</taxon>
        <taxon>Pseudomonadati</taxon>
        <taxon>Bacteroidota</taxon>
        <taxon>Flavobacteriia</taxon>
        <taxon>Flavobacteriales</taxon>
        <taxon>Weeksellaceae</taxon>
        <taxon>Ornithobacterium</taxon>
    </lineage>
</organism>
<dbReference type="AlphaFoldDB" id="I4A224"/>
<dbReference type="Gene3D" id="2.60.120.260">
    <property type="entry name" value="Galactose-binding domain-like"/>
    <property type="match status" value="1"/>
</dbReference>
<dbReference type="Proteomes" id="UP000006051">
    <property type="component" value="Chromosome"/>
</dbReference>
<gene>
    <name evidence="3" type="ordered locus">Ornrh_1863</name>
</gene>
<dbReference type="GeneID" id="97258465"/>
<feature type="domain" description="F5/8 type C" evidence="1">
    <location>
        <begin position="220"/>
        <end position="331"/>
    </location>
</feature>
<name>I4A224_ORNRL</name>
<reference evidence="3 4" key="1">
    <citation type="submission" date="2012-06" db="EMBL/GenBank/DDBJ databases">
        <title>The complete genome of Ornithobacterium rhinotracheale DSM 15997.</title>
        <authorList>
            <consortium name="US DOE Joint Genome Institute (JGI-PGF)"/>
            <person name="Lucas S."/>
            <person name="Copeland A."/>
            <person name="Lapidus A."/>
            <person name="Goodwin L."/>
            <person name="Pitluck S."/>
            <person name="Peters L."/>
            <person name="Mikhailova N."/>
            <person name="Teshima H."/>
            <person name="Kyrpides N."/>
            <person name="Mavromatis K."/>
            <person name="Pagani I."/>
            <person name="Ivanova N."/>
            <person name="Ovchinnikova G."/>
            <person name="Zeytun A."/>
            <person name="Detter J.C."/>
            <person name="Han C."/>
            <person name="Land M."/>
            <person name="Hauser L."/>
            <person name="Markowitz V."/>
            <person name="Cheng J.-F."/>
            <person name="Hugenholtz P."/>
            <person name="Woyke T."/>
            <person name="Wu D."/>
            <person name="Lang E."/>
            <person name="Kopitz M."/>
            <person name="Brambilla E."/>
            <person name="Klenk H.-P."/>
            <person name="Eisen J.A."/>
        </authorList>
    </citation>
    <scope>NUCLEOTIDE SEQUENCE [LARGE SCALE GENOMIC DNA]</scope>
    <source>
        <strain evidence="4">ATCC 51463 / DSM 15997 / CCUG 23171 / LMG 9086</strain>
    </source>
</reference>
<dbReference type="GeneID" id="71569914"/>
<dbReference type="Pfam" id="PF00754">
    <property type="entry name" value="F5_F8_type_C"/>
    <property type="match status" value="1"/>
</dbReference>
<protein>
    <submittedName>
        <fullName evidence="3">F5/8 type C domain-containing protein</fullName>
    </submittedName>
</protein>
<dbReference type="STRING" id="867902.Ornrh_1863"/>
<dbReference type="HOGENOM" id="CLU_825611_0_0_10"/>
<evidence type="ECO:0000313" key="4">
    <source>
        <dbReference type="Proteomes" id="UP000006051"/>
    </source>
</evidence>
<sequence>MKNIFKYTLLALGGLLLTNCYDSDEIEVIKFDDSFTPAPPTEKKRDTPLINLLDDFVFFKKDVVTIPVDKDNLATNNVISGEVFTNRKMSENFEYQLELDQDWISSNPDLQAIPNGAFTISGQTLNKDERNGTFKIQLNAEVAKELGGTYYLPLKLVSKNDNLNILKGYESGVFKLVFKKSYPIPEGNNVEGKKGYYFDGLGNNIPRTDLSFNSNYAPDHLFKLNDGNQQGANWWADTDDNTTYLDVKFPINTIKAIKLYTKSYWQNAVGSVKIEVSNDNGNTWKEQGIANFGQYSTVSTIVFTQPIDINAVRISNFTRGGSSNFININEVEVFKIPSEE</sequence>
<dbReference type="RefSeq" id="WP_014791530.1">
    <property type="nucleotide sequence ID" value="NC_018016.1"/>
</dbReference>
<accession>I4A224</accession>
<evidence type="ECO:0000259" key="1">
    <source>
        <dbReference type="Pfam" id="PF00754"/>
    </source>
</evidence>
<evidence type="ECO:0000259" key="2">
    <source>
        <dbReference type="Pfam" id="PF08522"/>
    </source>
</evidence>